<protein>
    <submittedName>
        <fullName evidence="8">Mitogen-activated protein kinase kinase kinase</fullName>
    </submittedName>
</protein>
<dbReference type="SUPFAM" id="SSF56112">
    <property type="entry name" value="Protein kinase-like (PK-like)"/>
    <property type="match status" value="1"/>
</dbReference>
<dbReference type="SMART" id="SM00220">
    <property type="entry name" value="S_TKc"/>
    <property type="match status" value="1"/>
</dbReference>
<name>A0A5A7QGV0_STRAF</name>
<evidence type="ECO:0000256" key="2">
    <source>
        <dbReference type="ARBA" id="ARBA00022741"/>
    </source>
</evidence>
<dbReference type="PROSITE" id="PS00108">
    <property type="entry name" value="PROTEIN_KINASE_ST"/>
    <property type="match status" value="1"/>
</dbReference>
<keyword evidence="1" id="KW-0808">Transferase</keyword>
<dbReference type="PROSITE" id="PS50011">
    <property type="entry name" value="PROTEIN_KINASE_DOM"/>
    <property type="match status" value="1"/>
</dbReference>
<keyword evidence="4 5" id="KW-0067">ATP-binding</keyword>
<dbReference type="InterPro" id="IPR008271">
    <property type="entry name" value="Ser/Thr_kinase_AS"/>
</dbReference>
<dbReference type="PROSITE" id="PS00107">
    <property type="entry name" value="PROTEIN_KINASE_ATP"/>
    <property type="match status" value="1"/>
</dbReference>
<comment type="similarity">
    <text evidence="6">Belongs to the protein kinase superfamily.</text>
</comment>
<evidence type="ECO:0000313" key="8">
    <source>
        <dbReference type="EMBL" id="GER43101.1"/>
    </source>
</evidence>
<dbReference type="AlphaFoldDB" id="A0A5A7QGV0"/>
<feature type="binding site" evidence="5">
    <location>
        <position position="33"/>
    </location>
    <ligand>
        <name>ATP</name>
        <dbReference type="ChEBI" id="CHEBI:30616"/>
    </ligand>
</feature>
<dbReference type="Proteomes" id="UP000325081">
    <property type="component" value="Unassembled WGS sequence"/>
</dbReference>
<dbReference type="EMBL" id="BKCP01006515">
    <property type="protein sequence ID" value="GER43101.1"/>
    <property type="molecule type" value="Genomic_DNA"/>
</dbReference>
<gene>
    <name evidence="8" type="ORF">STAS_19917</name>
</gene>
<dbReference type="OrthoDB" id="275301at2759"/>
<keyword evidence="3 8" id="KW-0418">Kinase</keyword>
<dbReference type="InterPro" id="IPR017441">
    <property type="entry name" value="Protein_kinase_ATP_BS"/>
</dbReference>
<feature type="domain" description="Protein kinase" evidence="7">
    <location>
        <begin position="3"/>
        <end position="248"/>
    </location>
</feature>
<dbReference type="GO" id="GO:0007165">
    <property type="term" value="P:signal transduction"/>
    <property type="evidence" value="ECO:0007669"/>
    <property type="project" value="TreeGrafter"/>
</dbReference>
<evidence type="ECO:0000259" key="7">
    <source>
        <dbReference type="PROSITE" id="PS50011"/>
    </source>
</evidence>
<evidence type="ECO:0000256" key="5">
    <source>
        <dbReference type="PROSITE-ProRule" id="PRU10141"/>
    </source>
</evidence>
<dbReference type="Gene3D" id="1.10.510.10">
    <property type="entry name" value="Transferase(Phosphotransferase) domain 1"/>
    <property type="match status" value="1"/>
</dbReference>
<dbReference type="InterPro" id="IPR011009">
    <property type="entry name" value="Kinase-like_dom_sf"/>
</dbReference>
<organism evidence="8 9">
    <name type="scientific">Striga asiatica</name>
    <name type="common">Asiatic witchweed</name>
    <name type="synonym">Buchnera asiatica</name>
    <dbReference type="NCBI Taxonomy" id="4170"/>
    <lineage>
        <taxon>Eukaryota</taxon>
        <taxon>Viridiplantae</taxon>
        <taxon>Streptophyta</taxon>
        <taxon>Embryophyta</taxon>
        <taxon>Tracheophyta</taxon>
        <taxon>Spermatophyta</taxon>
        <taxon>Magnoliopsida</taxon>
        <taxon>eudicotyledons</taxon>
        <taxon>Gunneridae</taxon>
        <taxon>Pentapetalae</taxon>
        <taxon>asterids</taxon>
        <taxon>lamiids</taxon>
        <taxon>Lamiales</taxon>
        <taxon>Orobanchaceae</taxon>
        <taxon>Buchnereae</taxon>
        <taxon>Striga</taxon>
    </lineage>
</organism>
<dbReference type="InterPro" id="IPR000719">
    <property type="entry name" value="Prot_kinase_dom"/>
</dbReference>
<dbReference type="InterPro" id="IPR052751">
    <property type="entry name" value="Plant_MAPKKK"/>
</dbReference>
<sequence>MDLIIGHVIGHGSSGAVVSTATSISSGEILAVKSADLRRSQALRREEKILSTLNHPNIIGHRGCHVSIEGRRPVFRLVMEYAPGGTLADASSLDEPTIARHARAIVDGLDYLHSRGIVHCDIKGSNVLIKDGEAKIADFGCAKLADDVVAVIGGTPLYMSPEVVRGEEQSFAADVWALGCTVIEMATGGRPPWRPNDASTLAKIAFSGETPEVPEFLSGSARDFIGRCLRVDPRERWTAGKLAGHPFVAAFGFGFGQAKEVTGRTCSPTSVLDRGIWGSAEEGFSEDLSSEPVERIRELCVESFVKEDWECEEGWITVRDCENVRKIGGIKCGDEFREWSFEFCGNFSLQRETGENRGVR</sequence>
<dbReference type="PANTHER" id="PTHR48011:SF4">
    <property type="entry name" value="MITOGEN-ACTIVATED PROTEIN KINASE KINASE KINASE 19"/>
    <property type="match status" value="1"/>
</dbReference>
<reference evidence="9" key="1">
    <citation type="journal article" date="2019" name="Curr. Biol.">
        <title>Genome Sequence of Striga asiatica Provides Insight into the Evolution of Plant Parasitism.</title>
        <authorList>
            <person name="Yoshida S."/>
            <person name="Kim S."/>
            <person name="Wafula E.K."/>
            <person name="Tanskanen J."/>
            <person name="Kim Y.M."/>
            <person name="Honaas L."/>
            <person name="Yang Z."/>
            <person name="Spallek T."/>
            <person name="Conn C.E."/>
            <person name="Ichihashi Y."/>
            <person name="Cheong K."/>
            <person name="Cui S."/>
            <person name="Der J.P."/>
            <person name="Gundlach H."/>
            <person name="Jiao Y."/>
            <person name="Hori C."/>
            <person name="Ishida J.K."/>
            <person name="Kasahara H."/>
            <person name="Kiba T."/>
            <person name="Kim M.S."/>
            <person name="Koo N."/>
            <person name="Laohavisit A."/>
            <person name="Lee Y.H."/>
            <person name="Lumba S."/>
            <person name="McCourt P."/>
            <person name="Mortimer J.C."/>
            <person name="Mutuku J.M."/>
            <person name="Nomura T."/>
            <person name="Sasaki-Sekimoto Y."/>
            <person name="Seto Y."/>
            <person name="Wang Y."/>
            <person name="Wakatake T."/>
            <person name="Sakakibara H."/>
            <person name="Demura T."/>
            <person name="Yamaguchi S."/>
            <person name="Yoneyama K."/>
            <person name="Manabe R.I."/>
            <person name="Nelson D.C."/>
            <person name="Schulman A.H."/>
            <person name="Timko M.P."/>
            <person name="dePamphilis C.W."/>
            <person name="Choi D."/>
            <person name="Shirasu K."/>
        </authorList>
    </citation>
    <scope>NUCLEOTIDE SEQUENCE [LARGE SCALE GENOMIC DNA]</scope>
    <source>
        <strain evidence="9">cv. UVA1</strain>
    </source>
</reference>
<keyword evidence="6" id="KW-0723">Serine/threonine-protein kinase</keyword>
<dbReference type="GO" id="GO:0005524">
    <property type="term" value="F:ATP binding"/>
    <property type="evidence" value="ECO:0007669"/>
    <property type="project" value="UniProtKB-UniRule"/>
</dbReference>
<evidence type="ECO:0000256" key="4">
    <source>
        <dbReference type="ARBA" id="ARBA00022840"/>
    </source>
</evidence>
<evidence type="ECO:0000256" key="6">
    <source>
        <dbReference type="RuleBase" id="RU000304"/>
    </source>
</evidence>
<keyword evidence="9" id="KW-1185">Reference proteome</keyword>
<dbReference type="PANTHER" id="PTHR48011">
    <property type="entry name" value="CCR4-NOT TRANSCRIPTIONAL COMPLEX SUBUNIT CAF120-RELATED"/>
    <property type="match status" value="1"/>
</dbReference>
<proteinExistence type="inferred from homology"/>
<evidence type="ECO:0000313" key="9">
    <source>
        <dbReference type="Proteomes" id="UP000325081"/>
    </source>
</evidence>
<accession>A0A5A7QGV0</accession>
<comment type="caution">
    <text evidence="8">The sequence shown here is derived from an EMBL/GenBank/DDBJ whole genome shotgun (WGS) entry which is preliminary data.</text>
</comment>
<dbReference type="CDD" id="cd06606">
    <property type="entry name" value="STKc_MAPKKK"/>
    <property type="match status" value="1"/>
</dbReference>
<dbReference type="GO" id="GO:0004674">
    <property type="term" value="F:protein serine/threonine kinase activity"/>
    <property type="evidence" value="ECO:0007669"/>
    <property type="project" value="UniProtKB-KW"/>
</dbReference>
<keyword evidence="2 5" id="KW-0547">Nucleotide-binding</keyword>
<evidence type="ECO:0000256" key="1">
    <source>
        <dbReference type="ARBA" id="ARBA00022679"/>
    </source>
</evidence>
<evidence type="ECO:0000256" key="3">
    <source>
        <dbReference type="ARBA" id="ARBA00022777"/>
    </source>
</evidence>
<dbReference type="Pfam" id="PF00069">
    <property type="entry name" value="Pkinase"/>
    <property type="match status" value="1"/>
</dbReference>